<dbReference type="RefSeq" id="XP_014171726.1">
    <property type="nucleotide sequence ID" value="XM_014316251.1"/>
</dbReference>
<proteinExistence type="predicted"/>
<dbReference type="Proteomes" id="UP000007796">
    <property type="component" value="Unassembled WGS sequence"/>
</dbReference>
<dbReference type="InParanoid" id="F0XJ89"/>
<evidence type="ECO:0000313" key="2">
    <source>
        <dbReference type="Proteomes" id="UP000007796"/>
    </source>
</evidence>
<organism evidence="2">
    <name type="scientific">Grosmannia clavigera (strain kw1407 / UAMH 11150)</name>
    <name type="common">Blue stain fungus</name>
    <name type="synonym">Graphiocladiella clavigera</name>
    <dbReference type="NCBI Taxonomy" id="655863"/>
    <lineage>
        <taxon>Eukaryota</taxon>
        <taxon>Fungi</taxon>
        <taxon>Dikarya</taxon>
        <taxon>Ascomycota</taxon>
        <taxon>Pezizomycotina</taxon>
        <taxon>Sordariomycetes</taxon>
        <taxon>Sordariomycetidae</taxon>
        <taxon>Ophiostomatales</taxon>
        <taxon>Ophiostomataceae</taxon>
        <taxon>Leptographium</taxon>
    </lineage>
</organism>
<reference evidence="1 2" key="1">
    <citation type="journal article" date="2011" name="Proc. Natl. Acad. Sci. U.S.A.">
        <title>Genome and transcriptome analyses of the mountain pine beetle-fungal symbiont Grosmannia clavigera, a lodgepole pine pathogen.</title>
        <authorList>
            <person name="DiGuistini S."/>
            <person name="Wang Y."/>
            <person name="Liao N.Y."/>
            <person name="Taylor G."/>
            <person name="Tanguay P."/>
            <person name="Feau N."/>
            <person name="Henrissat B."/>
            <person name="Chan S.K."/>
            <person name="Hesse-Orce U."/>
            <person name="Alamouti S.M."/>
            <person name="Tsui C.K.M."/>
            <person name="Docking R.T."/>
            <person name="Levasseur A."/>
            <person name="Haridas S."/>
            <person name="Robertson G."/>
            <person name="Birol I."/>
            <person name="Holt R.A."/>
            <person name="Marra M.A."/>
            <person name="Hamelin R.C."/>
            <person name="Hirst M."/>
            <person name="Jones S.J.M."/>
            <person name="Bohlmann J."/>
            <person name="Breuil C."/>
        </authorList>
    </citation>
    <scope>NUCLEOTIDE SEQUENCE [LARGE SCALE GENOMIC DNA]</scope>
    <source>
        <strain evidence="2">kw1407 / UAMH 11150</strain>
    </source>
</reference>
<dbReference type="EMBL" id="GL629782">
    <property type="protein sequence ID" value="EFX02244.1"/>
    <property type="molecule type" value="Genomic_DNA"/>
</dbReference>
<evidence type="ECO:0000313" key="1">
    <source>
        <dbReference type="EMBL" id="EFX02244.1"/>
    </source>
</evidence>
<name>F0XJ89_GROCL</name>
<accession>F0XJ89</accession>
<sequence length="115" mass="11913">MARHLARTACLNRSAHGVLRTLSVPAGVGLAQPLQQCGSSEPPVPCASGCCHGGHGGHDGPFGRPVDRPVDPSMDTPDKAICRRQETISAVPTSLQHAGFCSTQQLAYGARVCLG</sequence>
<dbReference type="HOGENOM" id="CLU_2109312_0_0_1"/>
<dbReference type="GeneID" id="25975266"/>
<gene>
    <name evidence="1" type="ORF">CMQ_2293</name>
</gene>
<keyword evidence="2" id="KW-1185">Reference proteome</keyword>
<protein>
    <submittedName>
        <fullName evidence="1">Uncharacterized protein</fullName>
    </submittedName>
</protein>
<dbReference type="AlphaFoldDB" id="F0XJ89"/>